<accession>A0A9Q2BZM6</accession>
<feature type="domain" description="Thioredoxin-like fold" evidence="1">
    <location>
        <begin position="3"/>
        <end position="78"/>
    </location>
</feature>
<sequence>MVKVELLTSPGCQKCAAAQDSIRELIASFGSDQVTLRDVDVLDELDYAVSLGVLTIPAIAIDGALVFTSLPTTDALRAELAKHLRLGGGK</sequence>
<gene>
    <name evidence="2" type="ORF">DEE74_17860</name>
</gene>
<dbReference type="SUPFAM" id="SSF52833">
    <property type="entry name" value="Thioredoxin-like"/>
    <property type="match status" value="1"/>
</dbReference>
<dbReference type="PROSITE" id="PS51354">
    <property type="entry name" value="GLUTAREDOXIN_2"/>
    <property type="match status" value="1"/>
</dbReference>
<dbReference type="Proteomes" id="UP001199322">
    <property type="component" value="Unassembled WGS sequence"/>
</dbReference>
<evidence type="ECO:0000313" key="2">
    <source>
        <dbReference type="EMBL" id="MBX3891731.1"/>
    </source>
</evidence>
<dbReference type="Gene3D" id="3.40.30.10">
    <property type="entry name" value="Glutaredoxin"/>
    <property type="match status" value="1"/>
</dbReference>
<dbReference type="InterPro" id="IPR036249">
    <property type="entry name" value="Thioredoxin-like_sf"/>
</dbReference>
<dbReference type="Pfam" id="PF13192">
    <property type="entry name" value="Thioredoxin_3"/>
    <property type="match status" value="1"/>
</dbReference>
<evidence type="ECO:0000259" key="1">
    <source>
        <dbReference type="Pfam" id="PF13192"/>
    </source>
</evidence>
<evidence type="ECO:0000313" key="3">
    <source>
        <dbReference type="Proteomes" id="UP001199322"/>
    </source>
</evidence>
<dbReference type="EMBL" id="QGBI01000017">
    <property type="protein sequence ID" value="MBX3891731.1"/>
    <property type="molecule type" value="Genomic_DNA"/>
</dbReference>
<protein>
    <submittedName>
        <fullName evidence="2">Thioredoxin family protein</fullName>
    </submittedName>
</protein>
<dbReference type="RefSeq" id="WP_024973569.1">
    <property type="nucleotide sequence ID" value="NZ_JACBXL010000008.1"/>
</dbReference>
<dbReference type="AlphaFoldDB" id="A0A9Q2BZM6"/>
<comment type="caution">
    <text evidence="2">The sequence shown here is derived from an EMBL/GenBank/DDBJ whole genome shotgun (WGS) entry which is preliminary data.</text>
</comment>
<proteinExistence type="predicted"/>
<reference evidence="2" key="1">
    <citation type="submission" date="2018-06" db="EMBL/GenBank/DDBJ databases">
        <authorList>
            <person name="O'Rourke A."/>
        </authorList>
    </citation>
    <scope>NUCLEOTIDE SEQUENCE</scope>
    <source>
        <strain evidence="2">132550021-3</strain>
    </source>
</reference>
<name>A0A9Q2BZM6_RALPI</name>
<dbReference type="InterPro" id="IPR012336">
    <property type="entry name" value="Thioredoxin-like_fold"/>
</dbReference>
<organism evidence="2 3">
    <name type="scientific">Ralstonia pickettii</name>
    <name type="common">Burkholderia pickettii</name>
    <dbReference type="NCBI Taxonomy" id="329"/>
    <lineage>
        <taxon>Bacteria</taxon>
        <taxon>Pseudomonadati</taxon>
        <taxon>Pseudomonadota</taxon>
        <taxon>Betaproteobacteria</taxon>
        <taxon>Burkholderiales</taxon>
        <taxon>Burkholderiaceae</taxon>
        <taxon>Ralstonia</taxon>
    </lineage>
</organism>